<dbReference type="EMBL" id="CP016359">
    <property type="protein sequence ID" value="APU69431.1"/>
    <property type="molecule type" value="Genomic_DNA"/>
</dbReference>
<dbReference type="AlphaFoldDB" id="A0A1L7I749"/>
<dbReference type="RefSeq" id="WP_158091643.1">
    <property type="nucleotide sequence ID" value="NZ_AMRU01000017.1"/>
</dbReference>
<dbReference type="STRING" id="1229726.GRFL_2707"/>
<accession>A0A1L7I749</accession>
<gene>
    <name evidence="1" type="ORF">GRFL_2707</name>
</gene>
<evidence type="ECO:0000313" key="1">
    <source>
        <dbReference type="EMBL" id="APU69431.1"/>
    </source>
</evidence>
<keyword evidence="2" id="KW-1185">Reference proteome</keyword>
<dbReference type="PANTHER" id="PTHR30595:SF6">
    <property type="entry name" value="SCHLAFEN ALBA-2 DOMAIN-CONTAINING PROTEIN"/>
    <property type="match status" value="1"/>
</dbReference>
<sequence>MILKKTKIVKVLSSHILLGLLVFYFILHPLTMAIYGFECAQEKYTLNELLSTMGGILSKTFSFEMLPMSYIFIVVGIIFGLISGLYWFNILHEKVIIQRQHRILNADALILIKNGENNYVEFKASIRYDFLKKTTNKDLEMVIAKTIVGFMNAQGGKLIIGVADNLDIIGLQKDMNTLKHKNPDGYERKIYEIIATYIGAEFSSLCHIDFPKINDEFICVIHINSSKEPVYMSVSNKTTFYLRTGNSTNPLTVKETVEYLKIRKYE</sequence>
<dbReference type="Pfam" id="PF04326">
    <property type="entry name" value="SLFN_AlbA_2"/>
    <property type="match status" value="1"/>
</dbReference>
<reference evidence="1 2" key="1">
    <citation type="submission" date="2016-07" db="EMBL/GenBank/DDBJ databases">
        <title>Multi-omics approach to identify versatile polysaccharide utilization systems of a marine flavobacterium Gramella flava.</title>
        <authorList>
            <person name="Tang K."/>
        </authorList>
    </citation>
    <scope>NUCLEOTIDE SEQUENCE [LARGE SCALE GENOMIC DNA]</scope>
    <source>
        <strain evidence="1 2">JLT2011</strain>
    </source>
</reference>
<dbReference type="Proteomes" id="UP000186230">
    <property type="component" value="Chromosome"/>
</dbReference>
<dbReference type="PANTHER" id="PTHR30595">
    <property type="entry name" value="GLPR-RELATED TRANSCRIPTIONAL REPRESSOR"/>
    <property type="match status" value="1"/>
</dbReference>
<organism evidence="1 2">
    <name type="scientific">Christiangramia flava JLT2011</name>
    <dbReference type="NCBI Taxonomy" id="1229726"/>
    <lineage>
        <taxon>Bacteria</taxon>
        <taxon>Pseudomonadati</taxon>
        <taxon>Bacteroidota</taxon>
        <taxon>Flavobacteriia</taxon>
        <taxon>Flavobacteriales</taxon>
        <taxon>Flavobacteriaceae</taxon>
        <taxon>Christiangramia</taxon>
    </lineage>
</organism>
<dbReference type="Gene3D" id="3.30.950.30">
    <property type="entry name" value="Schlafen, AAA domain"/>
    <property type="match status" value="1"/>
</dbReference>
<proteinExistence type="predicted"/>
<dbReference type="InterPro" id="IPR038461">
    <property type="entry name" value="Schlafen_AlbA_2_dom_sf"/>
</dbReference>
<name>A0A1L7I749_9FLAO</name>
<protein>
    <submittedName>
        <fullName evidence="1">Uncharacterized protein</fullName>
    </submittedName>
</protein>
<dbReference type="KEGG" id="gfl:GRFL_2707"/>
<dbReference type="InterPro" id="IPR007421">
    <property type="entry name" value="Schlafen_AlbA_2_dom"/>
</dbReference>
<evidence type="ECO:0000313" key="2">
    <source>
        <dbReference type="Proteomes" id="UP000186230"/>
    </source>
</evidence>